<dbReference type="GO" id="GO:0016787">
    <property type="term" value="F:hydrolase activity"/>
    <property type="evidence" value="ECO:0007669"/>
    <property type="project" value="UniProtKB-KW"/>
</dbReference>
<dbReference type="AlphaFoldDB" id="A0A7H9BHY6"/>
<evidence type="ECO:0000259" key="1">
    <source>
        <dbReference type="Pfam" id="PF12697"/>
    </source>
</evidence>
<protein>
    <submittedName>
        <fullName evidence="2">Alpha/beta fold hydrolase</fullName>
    </submittedName>
</protein>
<sequence>MKTWVLLRGLMRETRHWGHFVDQLQTRFPQDQIICIEWPGNGLLHQQQSLTSIGDMAEYVQQSLIEKGIDGPYHVIAISLGAMAAIEWAHRHPHCLASCTLINTSLRRYNPIHQRLRWSQWPVLIRLALLAPAEREAMIMRLTSQRQHVPPLLAWQNYAQQYPISTANALRQLWAASHYRAPSCAPAVPLLMLNALGDQLVDPRCSAQIAAQWQVPLQTHPDAGHDLPLDDGEWVLTQIAATFFNKTEDASQNSLLSEAQIHAL</sequence>
<name>A0A7H9BHY6_9NEIS</name>
<evidence type="ECO:0000313" key="3">
    <source>
        <dbReference type="Proteomes" id="UP000509597"/>
    </source>
</evidence>
<keyword evidence="2" id="KW-0378">Hydrolase</keyword>
<dbReference type="InterPro" id="IPR050228">
    <property type="entry name" value="Carboxylesterase_BioH"/>
</dbReference>
<evidence type="ECO:0000313" key="2">
    <source>
        <dbReference type="EMBL" id="QLG88247.1"/>
    </source>
</evidence>
<dbReference type="PANTHER" id="PTHR43194">
    <property type="entry name" value="HYDROLASE ALPHA/BETA FOLD FAMILY"/>
    <property type="match status" value="1"/>
</dbReference>
<dbReference type="InterPro" id="IPR000073">
    <property type="entry name" value="AB_hydrolase_1"/>
</dbReference>
<dbReference type="EMBL" id="CP058627">
    <property type="protein sequence ID" value="QLG88247.1"/>
    <property type="molecule type" value="Genomic_DNA"/>
</dbReference>
<keyword evidence="3" id="KW-1185">Reference proteome</keyword>
<dbReference type="InterPro" id="IPR029058">
    <property type="entry name" value="AB_hydrolase_fold"/>
</dbReference>
<dbReference type="RefSeq" id="WP_179358324.1">
    <property type="nucleotide sequence ID" value="NZ_CP058627.1"/>
</dbReference>
<proteinExistence type="predicted"/>
<feature type="domain" description="AB hydrolase-1" evidence="1">
    <location>
        <begin position="5"/>
        <end position="235"/>
    </location>
</feature>
<dbReference type="Pfam" id="PF12697">
    <property type="entry name" value="Abhydrolase_6"/>
    <property type="match status" value="1"/>
</dbReference>
<dbReference type="KEGG" id="chiz:HQ393_08305"/>
<gene>
    <name evidence="2" type="ORF">HQ393_08305</name>
</gene>
<organism evidence="2 3">
    <name type="scientific">Chitinibacter bivalviorum</name>
    <dbReference type="NCBI Taxonomy" id="2739434"/>
    <lineage>
        <taxon>Bacteria</taxon>
        <taxon>Pseudomonadati</taxon>
        <taxon>Pseudomonadota</taxon>
        <taxon>Betaproteobacteria</taxon>
        <taxon>Neisseriales</taxon>
        <taxon>Chitinibacteraceae</taxon>
        <taxon>Chitinibacter</taxon>
    </lineage>
</organism>
<dbReference type="Proteomes" id="UP000509597">
    <property type="component" value="Chromosome"/>
</dbReference>
<dbReference type="Gene3D" id="3.40.50.1820">
    <property type="entry name" value="alpha/beta hydrolase"/>
    <property type="match status" value="1"/>
</dbReference>
<dbReference type="PANTHER" id="PTHR43194:SF5">
    <property type="entry name" value="PIMELOYL-[ACYL-CARRIER PROTEIN] METHYL ESTER ESTERASE"/>
    <property type="match status" value="1"/>
</dbReference>
<accession>A0A7H9BHY6</accession>
<dbReference type="SUPFAM" id="SSF53474">
    <property type="entry name" value="alpha/beta-Hydrolases"/>
    <property type="match status" value="1"/>
</dbReference>
<reference evidence="2 3" key="1">
    <citation type="submission" date="2020-07" db="EMBL/GenBank/DDBJ databases">
        <title>Complete genome sequence of Chitinibacter sp. 2T18.</title>
        <authorList>
            <person name="Bae J.-W."/>
            <person name="Choi J.-W."/>
        </authorList>
    </citation>
    <scope>NUCLEOTIDE SEQUENCE [LARGE SCALE GENOMIC DNA]</scope>
    <source>
        <strain evidence="2 3">2T18</strain>
    </source>
</reference>